<proteinExistence type="predicted"/>
<feature type="compositionally biased region" description="Polar residues" evidence="1">
    <location>
        <begin position="228"/>
        <end position="238"/>
    </location>
</feature>
<organism evidence="5">
    <name type="scientific">Rodentolepis nana</name>
    <name type="common">Dwarf tapeworm</name>
    <name type="synonym">Hymenolepis nana</name>
    <dbReference type="NCBI Taxonomy" id="102285"/>
    <lineage>
        <taxon>Eukaryota</taxon>
        <taxon>Metazoa</taxon>
        <taxon>Spiralia</taxon>
        <taxon>Lophotrochozoa</taxon>
        <taxon>Platyhelminthes</taxon>
        <taxon>Cestoda</taxon>
        <taxon>Eucestoda</taxon>
        <taxon>Cyclophyllidea</taxon>
        <taxon>Hymenolepididae</taxon>
        <taxon>Rodentolepis</taxon>
    </lineage>
</organism>
<feature type="region of interest" description="Disordered" evidence="1">
    <location>
        <begin position="142"/>
        <end position="207"/>
    </location>
</feature>
<dbReference type="WBParaSite" id="HNAJ_0000378201-mRNA-1">
    <property type="protein sequence ID" value="HNAJ_0000378201-mRNA-1"/>
    <property type="gene ID" value="HNAJ_0000378201"/>
</dbReference>
<dbReference type="OrthoDB" id="6240802at2759"/>
<dbReference type="AlphaFoldDB" id="A0A0R3T9P3"/>
<dbReference type="Proteomes" id="UP000278807">
    <property type="component" value="Unassembled WGS sequence"/>
</dbReference>
<feature type="compositionally biased region" description="Low complexity" evidence="1">
    <location>
        <begin position="142"/>
        <end position="158"/>
    </location>
</feature>
<evidence type="ECO:0000313" key="5">
    <source>
        <dbReference type="WBParaSite" id="HNAJ_0000378201-mRNA-1"/>
    </source>
</evidence>
<reference evidence="5" key="1">
    <citation type="submission" date="2017-02" db="UniProtKB">
        <authorList>
            <consortium name="WormBaseParasite"/>
        </authorList>
    </citation>
    <scope>IDENTIFICATION</scope>
</reference>
<evidence type="ECO:0000256" key="1">
    <source>
        <dbReference type="SAM" id="MobiDB-lite"/>
    </source>
</evidence>
<sequence>MSIAISHDPRYYGRRKFNGILRNPPECSCTATLVDRKFVASSGPPPPVDAQRLARTLTYQVGSSRAYNLCVYPDRILFHPLSRGPGLADIHYDDIVQIEMVYRKDNLLFILCGRRGIGTYFFFRLSDEFVGERIKAIASRTYPNLNNPRPTTNTSRNFPQRRFGGRSSPAEDIYESGHPIVSNRFPREHSAPASSSSSLSSDNIYARPAKDIHRQSSYIRWEGYRPNRIQSQGRQPRQLSAPKRTPSIRVFRSPSRSRSTSPRDTDNGEVLFIKAQGRRSMRRRQNPAKSKRKPLLILEGNRSYSKPVAKAGYGHKKKRRSSQSGYQPRPRKTSPPVRPKTFILQPSLQSNCDDSIDSELSNEVPTGRRRHSNVANVETIRYRNQNPHKANDWESTDSWDVFAGKAPNQPRINIYKNPGAGVPIDEGYVADNISTSSEDSLYLEREQEIASYLPNRQTNYFPDIQSKFHQINLN</sequence>
<keyword evidence="4" id="KW-1185">Reference proteome</keyword>
<gene>
    <name evidence="3" type="ORF">HNAJ_LOCUS3780</name>
</gene>
<evidence type="ECO:0000313" key="3">
    <source>
        <dbReference type="EMBL" id="VDN99639.1"/>
    </source>
</evidence>
<feature type="compositionally biased region" description="Low complexity" evidence="1">
    <location>
        <begin position="191"/>
        <end position="201"/>
    </location>
</feature>
<dbReference type="EMBL" id="UZAE01002339">
    <property type="protein sequence ID" value="VDN99639.1"/>
    <property type="molecule type" value="Genomic_DNA"/>
</dbReference>
<evidence type="ECO:0000313" key="4">
    <source>
        <dbReference type="Proteomes" id="UP000278807"/>
    </source>
</evidence>
<reference evidence="3 4" key="2">
    <citation type="submission" date="2018-11" db="EMBL/GenBank/DDBJ databases">
        <authorList>
            <consortium name="Pathogen Informatics"/>
        </authorList>
    </citation>
    <scope>NUCLEOTIDE SEQUENCE [LARGE SCALE GENOMIC DNA]</scope>
</reference>
<evidence type="ECO:0000259" key="2">
    <source>
        <dbReference type="Pfam" id="PF19004"/>
    </source>
</evidence>
<accession>A0A0R3T9P3</accession>
<feature type="region of interest" description="Disordered" evidence="1">
    <location>
        <begin position="223"/>
        <end position="370"/>
    </location>
</feature>
<dbReference type="Pfam" id="PF19004">
    <property type="entry name" value="DUF5733"/>
    <property type="match status" value="1"/>
</dbReference>
<name>A0A0R3T9P3_RODNA</name>
<dbReference type="InterPro" id="IPR043791">
    <property type="entry name" value="DUF5733"/>
</dbReference>
<feature type="domain" description="DUF5733" evidence="2">
    <location>
        <begin position="57"/>
        <end position="137"/>
    </location>
</feature>
<feature type="compositionally biased region" description="Basic residues" evidence="1">
    <location>
        <begin position="276"/>
        <end position="294"/>
    </location>
</feature>
<feature type="compositionally biased region" description="Polar residues" evidence="1">
    <location>
        <begin position="344"/>
        <end position="364"/>
    </location>
</feature>
<protein>
    <submittedName>
        <fullName evidence="5">DUF5733 domain-containing protein</fullName>
    </submittedName>
</protein>